<accession>A0A0A9EA78</accession>
<dbReference type="AlphaFoldDB" id="A0A0A9EA78"/>
<reference evidence="1" key="1">
    <citation type="submission" date="2014-09" db="EMBL/GenBank/DDBJ databases">
        <authorList>
            <person name="Magalhaes I.L.F."/>
            <person name="Oliveira U."/>
            <person name="Santos F.R."/>
            <person name="Vidigal T.H.D.A."/>
            <person name="Brescovit A.D."/>
            <person name="Santos A.J."/>
        </authorList>
    </citation>
    <scope>NUCLEOTIDE SEQUENCE</scope>
    <source>
        <tissue evidence="1">Shoot tissue taken approximately 20 cm above the soil surface</tissue>
    </source>
</reference>
<protein>
    <submittedName>
        <fullName evidence="1">Uncharacterized protein</fullName>
    </submittedName>
</protein>
<dbReference type="EMBL" id="GBRH01203075">
    <property type="protein sequence ID" value="JAD94820.1"/>
    <property type="molecule type" value="Transcribed_RNA"/>
</dbReference>
<sequence length="69" mass="7677">MKIFTKKGLSKARNLNSSFTLIFKLFSADTLIKTDIASCEVLDFAAHSSLLAVDPVKYVNKMPIDQMLP</sequence>
<organism evidence="1">
    <name type="scientific">Arundo donax</name>
    <name type="common">Giant reed</name>
    <name type="synonym">Donax arundinaceus</name>
    <dbReference type="NCBI Taxonomy" id="35708"/>
    <lineage>
        <taxon>Eukaryota</taxon>
        <taxon>Viridiplantae</taxon>
        <taxon>Streptophyta</taxon>
        <taxon>Embryophyta</taxon>
        <taxon>Tracheophyta</taxon>
        <taxon>Spermatophyta</taxon>
        <taxon>Magnoliopsida</taxon>
        <taxon>Liliopsida</taxon>
        <taxon>Poales</taxon>
        <taxon>Poaceae</taxon>
        <taxon>PACMAD clade</taxon>
        <taxon>Arundinoideae</taxon>
        <taxon>Arundineae</taxon>
        <taxon>Arundo</taxon>
    </lineage>
</organism>
<reference evidence="1" key="2">
    <citation type="journal article" date="2015" name="Data Brief">
        <title>Shoot transcriptome of the giant reed, Arundo donax.</title>
        <authorList>
            <person name="Barrero R.A."/>
            <person name="Guerrero F.D."/>
            <person name="Moolhuijzen P."/>
            <person name="Goolsby J.A."/>
            <person name="Tidwell J."/>
            <person name="Bellgard S.E."/>
            <person name="Bellgard M.I."/>
        </authorList>
    </citation>
    <scope>NUCLEOTIDE SEQUENCE</scope>
    <source>
        <tissue evidence="1">Shoot tissue taken approximately 20 cm above the soil surface</tissue>
    </source>
</reference>
<name>A0A0A9EA78_ARUDO</name>
<proteinExistence type="predicted"/>
<evidence type="ECO:0000313" key="1">
    <source>
        <dbReference type="EMBL" id="JAD94820.1"/>
    </source>
</evidence>